<comment type="caution">
    <text evidence="1">The sequence shown here is derived from an EMBL/GenBank/DDBJ whole genome shotgun (WGS) entry which is preliminary data.</text>
</comment>
<dbReference type="OMA" id="WCAYELL"/>
<organism evidence="1 2">
    <name type="scientific">Polarella glacialis</name>
    <name type="common">Dinoflagellate</name>
    <dbReference type="NCBI Taxonomy" id="89957"/>
    <lineage>
        <taxon>Eukaryota</taxon>
        <taxon>Sar</taxon>
        <taxon>Alveolata</taxon>
        <taxon>Dinophyceae</taxon>
        <taxon>Suessiales</taxon>
        <taxon>Suessiaceae</taxon>
        <taxon>Polarella</taxon>
    </lineage>
</organism>
<dbReference type="InterPro" id="IPR032675">
    <property type="entry name" value="LRR_dom_sf"/>
</dbReference>
<sequence>MCLADGLLLILDNVGPAMPFQRVWCAYELLMAFIDEDSKKEPLLLATVAHTQAGTFVLTDGFTDAETIVRDAGFPGDAEAFTSLRELCFPIHVLGKGMNLRLQEAQATEEADRRHILNSVVGKQQHELDEEPPREHETYTKMNAQLGSRFALACFGPAIMKGSDQRLGVARALSADRWRRQLVLDITKLLRERQVAAFDVFVAGLPKDLEHLSLFWKEFVAISSLTALAEKLPISLQQLRLDFNGCRQIINAGVPALAEKLPISLQQLELKFRDCSQISNASVVALTDKMLISL</sequence>
<proteinExistence type="predicted"/>
<accession>A0A813FME5</accession>
<evidence type="ECO:0000313" key="2">
    <source>
        <dbReference type="Proteomes" id="UP000654075"/>
    </source>
</evidence>
<dbReference type="AlphaFoldDB" id="A0A813FME5"/>
<dbReference type="EMBL" id="CAJNNV010025029">
    <property type="protein sequence ID" value="CAE8611543.1"/>
    <property type="molecule type" value="Genomic_DNA"/>
</dbReference>
<protein>
    <submittedName>
        <fullName evidence="1">Uncharacterized protein</fullName>
    </submittedName>
</protein>
<keyword evidence="2" id="KW-1185">Reference proteome</keyword>
<dbReference type="Proteomes" id="UP000654075">
    <property type="component" value="Unassembled WGS sequence"/>
</dbReference>
<name>A0A813FME5_POLGL</name>
<reference evidence="1" key="1">
    <citation type="submission" date="2021-02" db="EMBL/GenBank/DDBJ databases">
        <authorList>
            <person name="Dougan E. K."/>
            <person name="Rhodes N."/>
            <person name="Thang M."/>
            <person name="Chan C."/>
        </authorList>
    </citation>
    <scope>NUCLEOTIDE SEQUENCE</scope>
</reference>
<dbReference type="Gene3D" id="3.80.10.10">
    <property type="entry name" value="Ribonuclease Inhibitor"/>
    <property type="match status" value="1"/>
</dbReference>
<gene>
    <name evidence="1" type="ORF">PGLA1383_LOCUS29345</name>
</gene>
<evidence type="ECO:0000313" key="1">
    <source>
        <dbReference type="EMBL" id="CAE8611543.1"/>
    </source>
</evidence>